<name>A0AAV0F2X8_9ASTE</name>
<evidence type="ECO:0000256" key="1">
    <source>
        <dbReference type="SAM" id="MobiDB-lite"/>
    </source>
</evidence>
<dbReference type="AlphaFoldDB" id="A0AAV0F2X8"/>
<evidence type="ECO:0000313" key="4">
    <source>
        <dbReference type="EMBL" id="CAH9129842.1"/>
    </source>
</evidence>
<reference evidence="4" key="1">
    <citation type="submission" date="2022-07" db="EMBL/GenBank/DDBJ databases">
        <authorList>
            <person name="Macas J."/>
            <person name="Novak P."/>
            <person name="Neumann P."/>
        </authorList>
    </citation>
    <scope>NUCLEOTIDE SEQUENCE</scope>
</reference>
<feature type="region of interest" description="Disordered" evidence="1">
    <location>
        <begin position="123"/>
        <end position="182"/>
    </location>
</feature>
<evidence type="ECO:0000259" key="2">
    <source>
        <dbReference type="Pfam" id="PF26130"/>
    </source>
</evidence>
<feature type="compositionally biased region" description="Acidic residues" evidence="1">
    <location>
        <begin position="140"/>
        <end position="149"/>
    </location>
</feature>
<gene>
    <name evidence="3" type="ORF">CEPIT_LOCUS22286</name>
    <name evidence="4" type="ORF">CEPIT_LOCUS30173</name>
</gene>
<feature type="domain" description="PB1-like" evidence="2">
    <location>
        <begin position="5"/>
        <end position="90"/>
    </location>
</feature>
<evidence type="ECO:0000313" key="5">
    <source>
        <dbReference type="Proteomes" id="UP001152523"/>
    </source>
</evidence>
<comment type="caution">
    <text evidence="4">The sequence shown here is derived from an EMBL/GenBank/DDBJ whole genome shotgun (WGS) entry which is preliminary data.</text>
</comment>
<protein>
    <recommendedName>
        <fullName evidence="2">PB1-like domain-containing protein</fullName>
    </recommendedName>
</protein>
<dbReference type="EMBL" id="CAMAPF010000892">
    <property type="protein sequence ID" value="CAH9118432.1"/>
    <property type="molecule type" value="Genomic_DNA"/>
</dbReference>
<dbReference type="EMBL" id="CAMAPF010000956">
    <property type="protein sequence ID" value="CAH9129842.1"/>
    <property type="molecule type" value="Genomic_DNA"/>
</dbReference>
<dbReference type="Proteomes" id="UP001152523">
    <property type="component" value="Unassembled WGS sequence"/>
</dbReference>
<dbReference type="Pfam" id="PF26130">
    <property type="entry name" value="PB1-like"/>
    <property type="match status" value="1"/>
</dbReference>
<proteinExistence type="predicted"/>
<accession>A0AAV0F2X8</accession>
<feature type="compositionally biased region" description="Acidic residues" evidence="1">
    <location>
        <begin position="156"/>
        <end position="176"/>
    </location>
</feature>
<dbReference type="InterPro" id="IPR058594">
    <property type="entry name" value="PB1-like_dom_pln"/>
</dbReference>
<evidence type="ECO:0000313" key="3">
    <source>
        <dbReference type="EMBL" id="CAH9118432.1"/>
    </source>
</evidence>
<keyword evidence="5" id="KW-1185">Reference proteome</keyword>
<organism evidence="4 5">
    <name type="scientific">Cuscuta epithymum</name>
    <dbReference type="NCBI Taxonomy" id="186058"/>
    <lineage>
        <taxon>Eukaryota</taxon>
        <taxon>Viridiplantae</taxon>
        <taxon>Streptophyta</taxon>
        <taxon>Embryophyta</taxon>
        <taxon>Tracheophyta</taxon>
        <taxon>Spermatophyta</taxon>
        <taxon>Magnoliopsida</taxon>
        <taxon>eudicotyledons</taxon>
        <taxon>Gunneridae</taxon>
        <taxon>Pentapetalae</taxon>
        <taxon>asterids</taxon>
        <taxon>lamiids</taxon>
        <taxon>Solanales</taxon>
        <taxon>Convolvulaceae</taxon>
        <taxon>Cuscuteae</taxon>
        <taxon>Cuscuta</taxon>
        <taxon>Cuscuta subgen. Cuscuta</taxon>
    </lineage>
</organism>
<sequence length="215" mass="24405">MAKINLSLRFWHGGLFRKTQDALVYVNGRSKFFEIDPDELCWFWLEELTKKCGSYNVIDEIFYLVPGLSLDKGLRKVYNDQEVQQMTEMTEILLKVGPLDLYVLHGLDQAELLLMLPPNVNQGGEGGSNVEEPETTSAADDIDGWEAETEATSAETETEDDVEVDAELEDEGEPEDFFSGGDNKDFCDEEYLIAKNRVKECKNKLFEIGKEYGHV</sequence>